<dbReference type="EMBL" id="VMKP01000002">
    <property type="protein sequence ID" value="TVO65172.1"/>
    <property type="molecule type" value="Genomic_DNA"/>
</dbReference>
<keyword evidence="3 7" id="KW-1133">Transmembrane helix</keyword>
<dbReference type="Gene3D" id="3.30.1490.480">
    <property type="entry name" value="Endolytic murein transglycosylase"/>
    <property type="match status" value="1"/>
</dbReference>
<evidence type="ECO:0000256" key="4">
    <source>
        <dbReference type="ARBA" id="ARBA00023136"/>
    </source>
</evidence>
<name>A0A557RJ31_9GAMM</name>
<dbReference type="PANTHER" id="PTHR30518">
    <property type="entry name" value="ENDOLYTIC MUREIN TRANSGLYCOSYLASE"/>
    <property type="match status" value="1"/>
</dbReference>
<evidence type="ECO:0000256" key="1">
    <source>
        <dbReference type="ARBA" id="ARBA00022475"/>
    </source>
</evidence>
<evidence type="ECO:0000313" key="9">
    <source>
        <dbReference type="Proteomes" id="UP000316688"/>
    </source>
</evidence>
<accession>A0A557RJ31</accession>
<organism evidence="8 9">
    <name type="scientific">Spiribacter aquaticus</name>
    <dbReference type="NCBI Taxonomy" id="1935996"/>
    <lineage>
        <taxon>Bacteria</taxon>
        <taxon>Pseudomonadati</taxon>
        <taxon>Pseudomonadota</taxon>
        <taxon>Gammaproteobacteria</taxon>
        <taxon>Chromatiales</taxon>
        <taxon>Ectothiorhodospiraceae</taxon>
        <taxon>Spiribacter</taxon>
    </lineage>
</organism>
<comment type="caution">
    <text evidence="8">The sequence shown here is derived from an EMBL/GenBank/DDBJ whole genome shotgun (WGS) entry which is preliminary data.</text>
</comment>
<dbReference type="EC" id="4.2.2.29" evidence="7"/>
<keyword evidence="9" id="KW-1185">Reference proteome</keyword>
<dbReference type="Gene3D" id="3.30.160.60">
    <property type="entry name" value="Classic Zinc Finger"/>
    <property type="match status" value="1"/>
</dbReference>
<evidence type="ECO:0000313" key="8">
    <source>
        <dbReference type="EMBL" id="TVO65172.1"/>
    </source>
</evidence>
<gene>
    <name evidence="7 8" type="primary">mltG</name>
    <name evidence="8" type="ORF">FPL11_03505</name>
</gene>
<dbReference type="AlphaFoldDB" id="A0A557RJ31"/>
<keyword evidence="7" id="KW-0997">Cell inner membrane</keyword>
<evidence type="ECO:0000256" key="2">
    <source>
        <dbReference type="ARBA" id="ARBA00022692"/>
    </source>
</evidence>
<dbReference type="NCBIfam" id="TIGR00247">
    <property type="entry name" value="endolytic transglycosylase MltG"/>
    <property type="match status" value="1"/>
</dbReference>
<dbReference type="GO" id="GO:0071555">
    <property type="term" value="P:cell wall organization"/>
    <property type="evidence" value="ECO:0007669"/>
    <property type="project" value="UniProtKB-KW"/>
</dbReference>
<dbReference type="Proteomes" id="UP000316688">
    <property type="component" value="Unassembled WGS sequence"/>
</dbReference>
<protein>
    <recommendedName>
        <fullName evidence="7">Endolytic murein transglycosylase</fullName>
        <ecNumber evidence="7">4.2.2.29</ecNumber>
    </recommendedName>
    <alternativeName>
        <fullName evidence="7">Peptidoglycan lytic transglycosylase</fullName>
    </alternativeName>
    <alternativeName>
        <fullName evidence="7">Peptidoglycan polymerization terminase</fullName>
    </alternativeName>
</protein>
<dbReference type="Pfam" id="PF02618">
    <property type="entry name" value="YceG"/>
    <property type="match status" value="1"/>
</dbReference>
<keyword evidence="1 7" id="KW-1003">Cell membrane</keyword>
<dbReference type="GO" id="GO:0005886">
    <property type="term" value="C:plasma membrane"/>
    <property type="evidence" value="ECO:0007669"/>
    <property type="project" value="UniProtKB-UniRule"/>
</dbReference>
<evidence type="ECO:0000256" key="6">
    <source>
        <dbReference type="ARBA" id="ARBA00023316"/>
    </source>
</evidence>
<dbReference type="GO" id="GO:0008932">
    <property type="term" value="F:lytic endotransglycosylase activity"/>
    <property type="evidence" value="ECO:0007669"/>
    <property type="project" value="UniProtKB-UniRule"/>
</dbReference>
<comment type="function">
    <text evidence="7">Functions as a peptidoglycan terminase that cleaves nascent peptidoglycan strands endolytically to terminate their elongation.</text>
</comment>
<dbReference type="InterPro" id="IPR003770">
    <property type="entry name" value="MLTG-like"/>
</dbReference>
<dbReference type="HAMAP" id="MF_02065">
    <property type="entry name" value="MltG"/>
    <property type="match status" value="1"/>
</dbReference>
<dbReference type="RefSeq" id="WP_144347352.1">
    <property type="nucleotide sequence ID" value="NZ_VMKP01000002.1"/>
</dbReference>
<evidence type="ECO:0000256" key="3">
    <source>
        <dbReference type="ARBA" id="ARBA00022989"/>
    </source>
</evidence>
<dbReference type="PANTHER" id="PTHR30518:SF2">
    <property type="entry name" value="ENDOLYTIC MUREIN TRANSGLYCOSYLASE"/>
    <property type="match status" value="1"/>
</dbReference>
<reference evidence="8 9" key="1">
    <citation type="submission" date="2019-07" db="EMBL/GenBank/DDBJ databases">
        <title>Reclasification of Spiribacter aquaticus.</title>
        <authorList>
            <person name="Leon M.J."/>
            <person name="Sanchez-Porro C."/>
            <person name="Ventosa A."/>
        </authorList>
    </citation>
    <scope>NUCLEOTIDE SEQUENCE [LARGE SCALE GENOMIC DNA]</scope>
    <source>
        <strain evidence="8 9">SP30</strain>
    </source>
</reference>
<keyword evidence="5 7" id="KW-0456">Lyase</keyword>
<dbReference type="CDD" id="cd08010">
    <property type="entry name" value="MltG_like"/>
    <property type="match status" value="1"/>
</dbReference>
<evidence type="ECO:0000256" key="7">
    <source>
        <dbReference type="HAMAP-Rule" id="MF_02065"/>
    </source>
</evidence>
<comment type="catalytic activity">
    <reaction evidence="7">
        <text>a peptidoglycan chain = a peptidoglycan chain with N-acetyl-1,6-anhydromuramyl-[peptide] at the reducing end + a peptidoglycan chain with N-acetylglucosamine at the non-reducing end.</text>
        <dbReference type="EC" id="4.2.2.29"/>
    </reaction>
</comment>
<keyword evidence="4 7" id="KW-0472">Membrane</keyword>
<dbReference type="GO" id="GO:0009252">
    <property type="term" value="P:peptidoglycan biosynthetic process"/>
    <property type="evidence" value="ECO:0007669"/>
    <property type="project" value="UniProtKB-UniRule"/>
</dbReference>
<comment type="similarity">
    <text evidence="7">Belongs to the transglycosylase MltG family.</text>
</comment>
<sequence>MSRRRVGLIAAALMATLAVVVVVVVTSSVRHLETAPMVRSDAAPLTVERGSSFARVADELAERDLIDHPLALRLYARWQDLANRIQAGEYAISAGLTAAGLVQRMVHGRVIEYEITLVEGWRVDEVLAAIRRHPQIRQTLPAGVTHAALMSAIGRPGEAAEGRFLPETYRFPRGETDVEILRRANRDLESTLASIWAQRAQPTPLDSPDELLTLASIIEKETGQAAERRRIAGVFVRRLRQGMRLQTDPTVIYGLGERFDGDLLRRHLRTDNPYNTYTRHGLPPTPIALAGRAAIEAAADPAAGDSLYFVSRGDGSHVFSDTLKAHNRAVRRYQLGEGD</sequence>
<keyword evidence="2 7" id="KW-0812">Transmembrane</keyword>
<evidence type="ECO:0000256" key="5">
    <source>
        <dbReference type="ARBA" id="ARBA00023239"/>
    </source>
</evidence>
<proteinExistence type="inferred from homology"/>
<feature type="site" description="Important for catalytic activity" evidence="7">
    <location>
        <position position="221"/>
    </location>
</feature>
<keyword evidence="6 7" id="KW-0961">Cell wall biogenesis/degradation</keyword>